<dbReference type="InterPro" id="IPR002798">
    <property type="entry name" value="SpoIIM-like"/>
</dbReference>
<accession>A0A133VAR0</accession>
<evidence type="ECO:0008006" key="4">
    <source>
        <dbReference type="Google" id="ProtNLM"/>
    </source>
</evidence>
<keyword evidence="1" id="KW-0812">Transmembrane</keyword>
<organism evidence="2 3">
    <name type="scientific">candidate division MSBL1 archaeon SCGC-AAA261F19</name>
    <dbReference type="NCBI Taxonomy" id="1698275"/>
    <lineage>
        <taxon>Archaea</taxon>
        <taxon>Methanobacteriati</taxon>
        <taxon>Methanobacteriota</taxon>
        <taxon>candidate division MSBL1</taxon>
    </lineage>
</organism>
<keyword evidence="3" id="KW-1185">Reference proteome</keyword>
<reference evidence="2 3" key="1">
    <citation type="journal article" date="2016" name="Sci. Rep.">
        <title>Metabolic traits of an uncultured archaeal lineage -MSBL1- from brine pools of the Red Sea.</title>
        <authorList>
            <person name="Mwirichia R."/>
            <person name="Alam I."/>
            <person name="Rashid M."/>
            <person name="Vinu M."/>
            <person name="Ba-Alawi W."/>
            <person name="Anthony Kamau A."/>
            <person name="Kamanda Ngugi D."/>
            <person name="Goker M."/>
            <person name="Klenk H.P."/>
            <person name="Bajic V."/>
            <person name="Stingl U."/>
        </authorList>
    </citation>
    <scope>NUCLEOTIDE SEQUENCE [LARGE SCALE GENOMIC DNA]</scope>
    <source>
        <strain evidence="2">SCGC-AAA261F19</strain>
    </source>
</reference>
<feature type="transmembrane region" description="Helical" evidence="1">
    <location>
        <begin position="123"/>
        <end position="142"/>
    </location>
</feature>
<proteinExistence type="predicted"/>
<dbReference type="AlphaFoldDB" id="A0A133VAR0"/>
<dbReference type="PANTHER" id="PTHR35337:SF1">
    <property type="entry name" value="SLR1478 PROTEIN"/>
    <property type="match status" value="1"/>
</dbReference>
<dbReference type="Proteomes" id="UP000070565">
    <property type="component" value="Unassembled WGS sequence"/>
</dbReference>
<name>A0A133VAR0_9EURY</name>
<evidence type="ECO:0000313" key="3">
    <source>
        <dbReference type="Proteomes" id="UP000070565"/>
    </source>
</evidence>
<evidence type="ECO:0000313" key="2">
    <source>
        <dbReference type="EMBL" id="KXB03531.1"/>
    </source>
</evidence>
<feature type="transmembrane region" description="Helical" evidence="1">
    <location>
        <begin position="148"/>
        <end position="166"/>
    </location>
</feature>
<dbReference type="EMBL" id="LHXZ01000010">
    <property type="protein sequence ID" value="KXB03531.1"/>
    <property type="molecule type" value="Genomic_DNA"/>
</dbReference>
<dbReference type="Pfam" id="PF01944">
    <property type="entry name" value="SpoIIM"/>
    <property type="match status" value="1"/>
</dbReference>
<keyword evidence="1" id="KW-1133">Transmembrane helix</keyword>
<sequence length="239" mass="25770">MSKEKQTPWQKRMGRSLGSSFPKAIHRNRLLLLGVAVAFIGLMGIAVYANSVGDNPIDDTIKKHTETQRRQMEGRAEEIQTAPELIGFVLRNNLWVVVQTVGLGVGFGVFPLYVLVINALTIGYIEATLNLPSVVALSLILPHGAIELPAIIIAIGCGVKLGIGATKSLIQKKTRPLRKSGKDIADLLPGVFLLLIIAGFIEGLLALVSGPIINYLKIGFGFLNLSIVLLWLTGNLTKT</sequence>
<comment type="caution">
    <text evidence="2">The sequence shown here is derived from an EMBL/GenBank/DDBJ whole genome shotgun (WGS) entry which is preliminary data.</text>
</comment>
<gene>
    <name evidence="2" type="ORF">AKJ45_01320</name>
</gene>
<evidence type="ECO:0000256" key="1">
    <source>
        <dbReference type="SAM" id="Phobius"/>
    </source>
</evidence>
<feature type="transmembrane region" description="Helical" evidence="1">
    <location>
        <begin position="187"/>
        <end position="206"/>
    </location>
</feature>
<dbReference type="PANTHER" id="PTHR35337">
    <property type="entry name" value="SLR1478 PROTEIN"/>
    <property type="match status" value="1"/>
</dbReference>
<feature type="transmembrane region" description="Helical" evidence="1">
    <location>
        <begin position="30"/>
        <end position="49"/>
    </location>
</feature>
<feature type="transmembrane region" description="Helical" evidence="1">
    <location>
        <begin position="94"/>
        <end position="116"/>
    </location>
</feature>
<feature type="transmembrane region" description="Helical" evidence="1">
    <location>
        <begin position="212"/>
        <end position="232"/>
    </location>
</feature>
<protein>
    <recommendedName>
        <fullName evidence="4">Stage II sporulation protein M</fullName>
    </recommendedName>
</protein>
<keyword evidence="1" id="KW-0472">Membrane</keyword>